<protein>
    <submittedName>
        <fullName evidence="4">Sm-like protein</fullName>
    </submittedName>
</protein>
<feature type="non-terminal residue" evidence="4">
    <location>
        <position position="1"/>
    </location>
</feature>
<dbReference type="InterPro" id="IPR047575">
    <property type="entry name" value="Sm"/>
</dbReference>
<organism evidence="4 5">
    <name type="scientific">Spraguea lophii (strain 42_110)</name>
    <name type="common">Microsporidian parasite</name>
    <dbReference type="NCBI Taxonomy" id="1358809"/>
    <lineage>
        <taxon>Eukaryota</taxon>
        <taxon>Fungi</taxon>
        <taxon>Fungi incertae sedis</taxon>
        <taxon>Microsporidia</taxon>
        <taxon>Spragueidae</taxon>
        <taxon>Spraguea</taxon>
    </lineage>
</organism>
<feature type="region of interest" description="Disordered" evidence="1">
    <location>
        <begin position="128"/>
        <end position="148"/>
    </location>
</feature>
<dbReference type="PROSITE" id="PS52002">
    <property type="entry name" value="SM"/>
    <property type="match status" value="1"/>
</dbReference>
<keyword evidence="2" id="KW-0812">Transmembrane</keyword>
<dbReference type="InParanoid" id="S7W6R9"/>
<comment type="caution">
    <text evidence="4">The sequence shown here is derived from an EMBL/GenBank/DDBJ whole genome shotgun (WGS) entry which is preliminary data.</text>
</comment>
<evidence type="ECO:0000259" key="3">
    <source>
        <dbReference type="PROSITE" id="PS52002"/>
    </source>
</evidence>
<dbReference type="OrthoDB" id="2190807at2759"/>
<dbReference type="SUPFAM" id="SSF50182">
    <property type="entry name" value="Sm-like ribonucleoproteins"/>
    <property type="match status" value="1"/>
</dbReference>
<proteinExistence type="predicted"/>
<keyword evidence="5" id="KW-1185">Reference proteome</keyword>
<dbReference type="GO" id="GO:0032991">
    <property type="term" value="C:protein-containing complex"/>
    <property type="evidence" value="ECO:0007669"/>
    <property type="project" value="UniProtKB-ARBA"/>
</dbReference>
<evidence type="ECO:0000256" key="2">
    <source>
        <dbReference type="SAM" id="Phobius"/>
    </source>
</evidence>
<name>S7W6R9_SPRLO</name>
<dbReference type="Proteomes" id="UP000014978">
    <property type="component" value="Unassembled WGS sequence"/>
</dbReference>
<evidence type="ECO:0000313" key="4">
    <source>
        <dbReference type="EMBL" id="EPR78496.1"/>
    </source>
</evidence>
<dbReference type="SMART" id="SM00651">
    <property type="entry name" value="Sm"/>
    <property type="match status" value="1"/>
</dbReference>
<dbReference type="VEuPathDB" id="MicrosporidiaDB:SLOPH_1888"/>
<dbReference type="AlphaFoldDB" id="S7W6R9"/>
<keyword evidence="2" id="KW-1133">Transmembrane helix</keyword>
<evidence type="ECO:0000313" key="5">
    <source>
        <dbReference type="Proteomes" id="UP000014978"/>
    </source>
</evidence>
<feature type="transmembrane region" description="Helical" evidence="2">
    <location>
        <begin position="18"/>
        <end position="38"/>
    </location>
</feature>
<dbReference type="InterPro" id="IPR001163">
    <property type="entry name" value="Sm_dom_euk/arc"/>
</dbReference>
<dbReference type="EMBL" id="ATCN01000746">
    <property type="protein sequence ID" value="EPR78496.1"/>
    <property type="molecule type" value="Genomic_DNA"/>
</dbReference>
<dbReference type="InterPro" id="IPR010920">
    <property type="entry name" value="LSM_dom_sf"/>
</dbReference>
<dbReference type="HOGENOM" id="CLU_1763293_0_0_1"/>
<sequence>FIYNPYCIYLIYILHIKLIYIIQYNIIYIYIIYLLLYFTTHMYKYLLSLKNNIVEIETKDNKRIRGIIHKVNKKMNITLKDAEYINHNKSKINKIIIKGTALRYIVIEEYTDKELRLLNKCNNDNNECKDNDDNKNDNDKNDNDGCKV</sequence>
<gene>
    <name evidence="4" type="ORF">SLOPH_1888</name>
</gene>
<accession>S7W6R9</accession>
<dbReference type="Gene3D" id="2.30.30.100">
    <property type="match status" value="1"/>
</dbReference>
<keyword evidence="2" id="KW-0472">Membrane</keyword>
<evidence type="ECO:0000256" key="1">
    <source>
        <dbReference type="SAM" id="MobiDB-lite"/>
    </source>
</evidence>
<dbReference type="Pfam" id="PF01423">
    <property type="entry name" value="LSM"/>
    <property type="match status" value="1"/>
</dbReference>
<reference evidence="5" key="1">
    <citation type="journal article" date="2013" name="PLoS Genet.">
        <title>The genome of Spraguea lophii and the basis of host-microsporidian interactions.</title>
        <authorList>
            <person name="Campbell S.E."/>
            <person name="Williams T.A."/>
            <person name="Yousuf A."/>
            <person name="Soanes D.M."/>
            <person name="Paszkiewicz K.H."/>
            <person name="Williams B.A.P."/>
        </authorList>
    </citation>
    <scope>NUCLEOTIDE SEQUENCE [LARGE SCALE GENOMIC DNA]</scope>
    <source>
        <strain evidence="5">42_110</strain>
    </source>
</reference>
<feature type="domain" description="Sm" evidence="3">
    <location>
        <begin position="41"/>
        <end position="111"/>
    </location>
</feature>
<dbReference type="GO" id="GO:0003723">
    <property type="term" value="F:RNA binding"/>
    <property type="evidence" value="ECO:0007669"/>
    <property type="project" value="InterPro"/>
</dbReference>